<dbReference type="AlphaFoldDB" id="A0A409XTU2"/>
<organism evidence="3 4">
    <name type="scientific">Psilocybe cyanescens</name>
    <dbReference type="NCBI Taxonomy" id="93625"/>
    <lineage>
        <taxon>Eukaryota</taxon>
        <taxon>Fungi</taxon>
        <taxon>Dikarya</taxon>
        <taxon>Basidiomycota</taxon>
        <taxon>Agaricomycotina</taxon>
        <taxon>Agaricomycetes</taxon>
        <taxon>Agaricomycetidae</taxon>
        <taxon>Agaricales</taxon>
        <taxon>Agaricineae</taxon>
        <taxon>Strophariaceae</taxon>
        <taxon>Psilocybe</taxon>
    </lineage>
</organism>
<dbReference type="Pfam" id="PF18803">
    <property type="entry name" value="CxC2"/>
    <property type="match status" value="1"/>
</dbReference>
<evidence type="ECO:0000313" key="4">
    <source>
        <dbReference type="Proteomes" id="UP000283269"/>
    </source>
</evidence>
<dbReference type="InterPro" id="IPR040521">
    <property type="entry name" value="KDZ"/>
</dbReference>
<dbReference type="OrthoDB" id="3214502at2759"/>
<dbReference type="InterPro" id="IPR041457">
    <property type="entry name" value="CxC2_KDZ-assoc"/>
</dbReference>
<keyword evidence="4" id="KW-1185">Reference proteome</keyword>
<protein>
    <recommendedName>
        <fullName evidence="2">CxC2-like cysteine cluster KDZ transposase-associated domain-containing protein</fullName>
    </recommendedName>
</protein>
<feature type="compositionally biased region" description="Basic residues" evidence="1">
    <location>
        <begin position="8"/>
        <end position="17"/>
    </location>
</feature>
<proteinExistence type="predicted"/>
<gene>
    <name evidence="3" type="ORF">CVT25_008016</name>
</gene>
<feature type="domain" description="CxC2-like cysteine cluster KDZ transposase-associated" evidence="2">
    <location>
        <begin position="233"/>
        <end position="314"/>
    </location>
</feature>
<feature type="region of interest" description="Disordered" evidence="1">
    <location>
        <begin position="767"/>
        <end position="791"/>
    </location>
</feature>
<evidence type="ECO:0000313" key="3">
    <source>
        <dbReference type="EMBL" id="PPQ94148.1"/>
    </source>
</evidence>
<accession>A0A409XTU2</accession>
<sequence>MNSSSGPAHKRQRKSKHLVQGSVEATQAVTHLSNVFSGPRNQRRVLVPLVTTVMEDGMSNDPTNPKEHEATQGIYNDSGVFSDHFEIPRKKKSKTQQEYMREWVDRVEDLLQASLIRETWPPENQHCRACSTHSWAIWRCIDCTLGEPICRKCMRHSHQVAPFHRIECWAETHFRRAELWEVSCYIFVPHRLDDHGCGMGVEESANEDVDVSYQHANDTQSTQPSAPVADGLNNTYVQILHTNGIHHMAMVTCYCRGEHSVLMDLVACQLLPASFTKIRTLFSVQLMDHFRLCNLELKASAYQFYQLIRRMTTPIGWTKIVSVYHEFRCMSQLWRWLKKLRWAGYGHKAEDPKDPPYATLSLYCPTCPQPGINLPTNWKDDPNRTVYKHIFVADRNFKADHVRQKCNDDIWLIDRAGMALNSNDYQQFLASAIERLMKAPCENTFKAITNALLATEACDRTGKVAFACAQHGEQQKNIDYALLQAIKSTHVEPEQGLLLIYDIVCAWIVHVFDRIGHLLPAGLIIDKAIDLFHVHGHKDICFFRFASTFIPGAAIVAGQILESLWLNLNAISTLVRTASLAHQEEVLDNHATDSNYKKMLGMTKVLSTKYMDAIVMVGQTDAYFLEMSGDIAQATLNEWEDKIQSVEAMRLADIQRMDIYSAHVPDTMTDNTADIVGTEDGTNNAVRAWLRFALLIEEKQIDVQNKVHRLGSVPREQDQQVVKQLREVLTSMIAELKSQQQMSEVADVMGRMHHMQFGNETEFDDIGEEDPNVQGGPAVQQDANDDPESVHGQQVPTILFVEHQILLLPSNFNVPEQYAPLELELRKQQARNQITRIHDVVADISFLY</sequence>
<reference evidence="3 4" key="1">
    <citation type="journal article" date="2018" name="Evol. Lett.">
        <title>Horizontal gene cluster transfer increased hallucinogenic mushroom diversity.</title>
        <authorList>
            <person name="Reynolds H.T."/>
            <person name="Vijayakumar V."/>
            <person name="Gluck-Thaler E."/>
            <person name="Korotkin H.B."/>
            <person name="Matheny P.B."/>
            <person name="Slot J.C."/>
        </authorList>
    </citation>
    <scope>NUCLEOTIDE SEQUENCE [LARGE SCALE GENOMIC DNA]</scope>
    <source>
        <strain evidence="3 4">2631</strain>
    </source>
</reference>
<dbReference type="Proteomes" id="UP000283269">
    <property type="component" value="Unassembled WGS sequence"/>
</dbReference>
<dbReference type="Pfam" id="PF18758">
    <property type="entry name" value="KDZ"/>
    <property type="match status" value="1"/>
</dbReference>
<comment type="caution">
    <text evidence="3">The sequence shown here is derived from an EMBL/GenBank/DDBJ whole genome shotgun (WGS) entry which is preliminary data.</text>
</comment>
<evidence type="ECO:0000259" key="2">
    <source>
        <dbReference type="Pfam" id="PF18803"/>
    </source>
</evidence>
<dbReference type="InParanoid" id="A0A409XTU2"/>
<name>A0A409XTU2_PSICY</name>
<dbReference type="EMBL" id="NHYD01000448">
    <property type="protein sequence ID" value="PPQ94148.1"/>
    <property type="molecule type" value="Genomic_DNA"/>
</dbReference>
<feature type="region of interest" description="Disordered" evidence="1">
    <location>
        <begin position="1"/>
        <end position="20"/>
    </location>
</feature>
<evidence type="ECO:0000256" key="1">
    <source>
        <dbReference type="SAM" id="MobiDB-lite"/>
    </source>
</evidence>